<keyword evidence="2" id="KW-0732">Signal</keyword>
<dbReference type="Proteomes" id="UP001420932">
    <property type="component" value="Unassembled WGS sequence"/>
</dbReference>
<evidence type="ECO:0000256" key="1">
    <source>
        <dbReference type="SAM" id="MobiDB-lite"/>
    </source>
</evidence>
<evidence type="ECO:0000313" key="3">
    <source>
        <dbReference type="EMBL" id="KAK9099249.1"/>
    </source>
</evidence>
<gene>
    <name evidence="3" type="ORF">Syun_026294</name>
</gene>
<comment type="caution">
    <text evidence="3">The sequence shown here is derived from an EMBL/GenBank/DDBJ whole genome shotgun (WGS) entry which is preliminary data.</text>
</comment>
<protein>
    <submittedName>
        <fullName evidence="3">Uncharacterized protein</fullName>
    </submittedName>
</protein>
<proteinExistence type="predicted"/>
<evidence type="ECO:0000256" key="2">
    <source>
        <dbReference type="SAM" id="SignalP"/>
    </source>
</evidence>
<sequence length="119" mass="11960">MRRGRRAGRWVMAATALRRCGLTPASSCAGEAAMTREKGADRQHRPAAHGSVASGVERGDATQRSEAAAAVAGGGAGERPAAAPGSGGGGAGERPAEAPGSGRRRRRRSSNDAVAAVMR</sequence>
<feature type="chain" id="PRO_5042943008" evidence="2">
    <location>
        <begin position="23"/>
        <end position="119"/>
    </location>
</feature>
<dbReference type="EMBL" id="JBBNAF010000011">
    <property type="protein sequence ID" value="KAK9099249.1"/>
    <property type="molecule type" value="Genomic_DNA"/>
</dbReference>
<accession>A0AAP0F251</accession>
<feature type="signal peptide" evidence="2">
    <location>
        <begin position="1"/>
        <end position="22"/>
    </location>
</feature>
<dbReference type="AlphaFoldDB" id="A0AAP0F251"/>
<reference evidence="3 4" key="1">
    <citation type="submission" date="2024-01" db="EMBL/GenBank/DDBJ databases">
        <title>Genome assemblies of Stephania.</title>
        <authorList>
            <person name="Yang L."/>
        </authorList>
    </citation>
    <scope>NUCLEOTIDE SEQUENCE [LARGE SCALE GENOMIC DNA]</scope>
    <source>
        <strain evidence="3">YNDBR</strain>
        <tissue evidence="3">Leaf</tissue>
    </source>
</reference>
<organism evidence="3 4">
    <name type="scientific">Stephania yunnanensis</name>
    <dbReference type="NCBI Taxonomy" id="152371"/>
    <lineage>
        <taxon>Eukaryota</taxon>
        <taxon>Viridiplantae</taxon>
        <taxon>Streptophyta</taxon>
        <taxon>Embryophyta</taxon>
        <taxon>Tracheophyta</taxon>
        <taxon>Spermatophyta</taxon>
        <taxon>Magnoliopsida</taxon>
        <taxon>Ranunculales</taxon>
        <taxon>Menispermaceae</taxon>
        <taxon>Menispermoideae</taxon>
        <taxon>Cissampelideae</taxon>
        <taxon>Stephania</taxon>
    </lineage>
</organism>
<keyword evidence="4" id="KW-1185">Reference proteome</keyword>
<name>A0AAP0F251_9MAGN</name>
<feature type="compositionally biased region" description="Basic and acidic residues" evidence="1">
    <location>
        <begin position="34"/>
        <end position="44"/>
    </location>
</feature>
<evidence type="ECO:0000313" key="4">
    <source>
        <dbReference type="Proteomes" id="UP001420932"/>
    </source>
</evidence>
<feature type="region of interest" description="Disordered" evidence="1">
    <location>
        <begin position="22"/>
        <end position="119"/>
    </location>
</feature>